<dbReference type="AlphaFoldDB" id="A0AAV4NEC3"/>
<organism evidence="1 2">
    <name type="scientific">Caerostris extrusa</name>
    <name type="common">Bark spider</name>
    <name type="synonym">Caerostris bankana</name>
    <dbReference type="NCBI Taxonomy" id="172846"/>
    <lineage>
        <taxon>Eukaryota</taxon>
        <taxon>Metazoa</taxon>
        <taxon>Ecdysozoa</taxon>
        <taxon>Arthropoda</taxon>
        <taxon>Chelicerata</taxon>
        <taxon>Arachnida</taxon>
        <taxon>Araneae</taxon>
        <taxon>Araneomorphae</taxon>
        <taxon>Entelegynae</taxon>
        <taxon>Araneoidea</taxon>
        <taxon>Araneidae</taxon>
        <taxon>Caerostris</taxon>
    </lineage>
</organism>
<sequence>MARKTVPKHSGSIPTHIRELDLPPIPTFNCHPYKKTTSLLRKRKGIVLESSPNKPAIVREGGCRGKTHELAWLAGNGAFLRRKARHGERCQSSERDRCTHTDSHLICR</sequence>
<gene>
    <name evidence="1" type="ORF">CEXT_372861</name>
</gene>
<proteinExistence type="predicted"/>
<keyword evidence="2" id="KW-1185">Reference proteome</keyword>
<evidence type="ECO:0000313" key="1">
    <source>
        <dbReference type="EMBL" id="GIX81747.1"/>
    </source>
</evidence>
<accession>A0AAV4NEC3</accession>
<dbReference type="EMBL" id="BPLR01003161">
    <property type="protein sequence ID" value="GIX81747.1"/>
    <property type="molecule type" value="Genomic_DNA"/>
</dbReference>
<evidence type="ECO:0000313" key="2">
    <source>
        <dbReference type="Proteomes" id="UP001054945"/>
    </source>
</evidence>
<protein>
    <submittedName>
        <fullName evidence="1">Uncharacterized protein</fullName>
    </submittedName>
</protein>
<name>A0AAV4NEC3_CAEEX</name>
<comment type="caution">
    <text evidence="1">The sequence shown here is derived from an EMBL/GenBank/DDBJ whole genome shotgun (WGS) entry which is preliminary data.</text>
</comment>
<dbReference type="Proteomes" id="UP001054945">
    <property type="component" value="Unassembled WGS sequence"/>
</dbReference>
<reference evidence="1 2" key="1">
    <citation type="submission" date="2021-06" db="EMBL/GenBank/DDBJ databases">
        <title>Caerostris extrusa draft genome.</title>
        <authorList>
            <person name="Kono N."/>
            <person name="Arakawa K."/>
        </authorList>
    </citation>
    <scope>NUCLEOTIDE SEQUENCE [LARGE SCALE GENOMIC DNA]</scope>
</reference>